<proteinExistence type="predicted"/>
<name>A0ABV2AMR3_9EUKA</name>
<accession>A0ABV2AMR3</accession>
<organism evidence="1 2">
    <name type="scientific">Bonamia ostreae</name>
    <dbReference type="NCBI Taxonomy" id="126728"/>
    <lineage>
        <taxon>Eukaryota</taxon>
        <taxon>Sar</taxon>
        <taxon>Rhizaria</taxon>
        <taxon>Endomyxa</taxon>
        <taxon>Ascetosporea</taxon>
        <taxon>Haplosporida</taxon>
        <taxon>Bonamia</taxon>
    </lineage>
</organism>
<dbReference type="EMBL" id="JBDODL010000964">
    <property type="protein sequence ID" value="MES1920930.1"/>
    <property type="molecule type" value="Genomic_DNA"/>
</dbReference>
<reference evidence="1 2" key="1">
    <citation type="journal article" date="2024" name="BMC Biol.">
        <title>Comparative genomics of Ascetosporea gives new insight into the evolutionary basis for animal parasitism in Rhizaria.</title>
        <authorList>
            <person name="Hiltunen Thoren M."/>
            <person name="Onut-Brannstrom I."/>
            <person name="Alfjorden A."/>
            <person name="Peckova H."/>
            <person name="Swords F."/>
            <person name="Hooper C."/>
            <person name="Holzer A.S."/>
            <person name="Bass D."/>
            <person name="Burki F."/>
        </authorList>
    </citation>
    <scope>NUCLEOTIDE SEQUENCE [LARGE SCALE GENOMIC DNA]</scope>
    <source>
        <strain evidence="1">20-A016</strain>
    </source>
</reference>
<evidence type="ECO:0000313" key="2">
    <source>
        <dbReference type="Proteomes" id="UP001439008"/>
    </source>
</evidence>
<keyword evidence="2" id="KW-1185">Reference proteome</keyword>
<dbReference type="InterPro" id="IPR044978">
    <property type="entry name" value="GRV2/DNAJC13"/>
</dbReference>
<protein>
    <submittedName>
        <fullName evidence="1">Uncharacterized protein</fullName>
    </submittedName>
</protein>
<gene>
    <name evidence="1" type="ORF">MHBO_002538</name>
</gene>
<dbReference type="Proteomes" id="UP001439008">
    <property type="component" value="Unassembled WGS sequence"/>
</dbReference>
<dbReference type="PANTHER" id="PTHR36983">
    <property type="entry name" value="DNAJ HOMOLOG SUBFAMILY C MEMBER 13"/>
    <property type="match status" value="1"/>
</dbReference>
<dbReference type="PANTHER" id="PTHR36983:SF2">
    <property type="entry name" value="DNAJ HOMOLOG SUBFAMILY C MEMBER 13"/>
    <property type="match status" value="1"/>
</dbReference>
<sequence length="626" mass="72116">MKLLIFAAMSSESDSENVKLFIQLFEQILNYSNKTTFFRNKGIDFINDQLEKSTKFYTKQYKQNENPEKLKKQNEKTEKLILLLVKIIDSSDAIKNHLRESQTFFALIPLLAVENLKVRKAAFDFFVPLMNSSHHTFPNLASTGFFVFTANHLFRPESDAQTLIPILKFSHRKQREEQILVSNGSALGAMFPEPVVNLIDSSSTEKAVSVFDADSKINRPDVLWTENMKKRLKTTLEKWTDEYFLKLKDDFGLVKSPEKIFAKICENGVTYKECEDNISISGIYLKSFLESENCKIENSEQFLDQILANLAGNGEKLSDKTIFILCVHKIAENYSNLPKIINFEHFKDLKSDFDFNLINKKLQKNCVFVDEKTKVVKCALDLVDFLFSLSEQNRKSDGASDFVNAVVALSRKLLGKNGLNKLENGVLAVLVDFLTVAIKKYDQIAVAIQREENKFLEAVQKHLIKATDKSLKNNENTKKLTNFLIKMSDFLPLRTSQFEKGIPILVLNIIVNETMSDDVSEILSEYFSHFLVESPFIDFGIDNGKTRYNSKEKTIENWRMFQKTIFDIFSDFLSKGILDKIIEGQLFSKIWNKNFVTPFLIWSEEDSQTLKNRIFVGTDNIRFNKF</sequence>
<evidence type="ECO:0000313" key="1">
    <source>
        <dbReference type="EMBL" id="MES1920930.1"/>
    </source>
</evidence>
<comment type="caution">
    <text evidence="1">The sequence shown here is derived from an EMBL/GenBank/DDBJ whole genome shotgun (WGS) entry which is preliminary data.</text>
</comment>